<protein>
    <submittedName>
        <fullName evidence="1">Uncharacterized protein</fullName>
    </submittedName>
</protein>
<accession>A0A4R1KXH7</accession>
<comment type="caution">
    <text evidence="1">The sequence shown here is derived from an EMBL/GenBank/DDBJ whole genome shotgun (WGS) entry which is preliminary data.</text>
</comment>
<dbReference type="Proteomes" id="UP000295496">
    <property type="component" value="Unassembled WGS sequence"/>
</dbReference>
<evidence type="ECO:0000313" key="2">
    <source>
        <dbReference type="Proteomes" id="UP000295496"/>
    </source>
</evidence>
<dbReference type="AlphaFoldDB" id="A0A4R1KXH7"/>
<sequence length="113" mass="12421">MSYKWLNGYQTTLSEAISSSKKLLPILDAKELAQRLGEDHSYLVINDGTGAEIIKVISYGNQVKIERGQDNTKAKAFPAGSCIKWEVTKQGITETICNKEFECSDVVGCGCKD</sequence>
<gene>
    <name evidence="1" type="ORF">EV692_1304</name>
</gene>
<reference evidence="1 2" key="1">
    <citation type="submission" date="2019-03" db="EMBL/GenBank/DDBJ databases">
        <title>Genomic Encyclopedia of Type Strains, Phase IV (KMG-IV): sequencing the most valuable type-strain genomes for metagenomic binning, comparative biology and taxonomic classification.</title>
        <authorList>
            <person name="Goeker M."/>
        </authorList>
    </citation>
    <scope>NUCLEOTIDE SEQUENCE [LARGE SCALE GENOMIC DNA]</scope>
    <source>
        <strain evidence="1 2">DSM 10053</strain>
    </source>
</reference>
<dbReference type="EMBL" id="SMGJ01000003">
    <property type="protein sequence ID" value="TCK70078.1"/>
    <property type="molecule type" value="Genomic_DNA"/>
</dbReference>
<keyword evidence="2" id="KW-1185">Reference proteome</keyword>
<organism evidence="1 2">
    <name type="scientific">Lonepinella koalarum</name>
    <dbReference type="NCBI Taxonomy" id="53417"/>
    <lineage>
        <taxon>Bacteria</taxon>
        <taxon>Pseudomonadati</taxon>
        <taxon>Pseudomonadota</taxon>
        <taxon>Gammaproteobacteria</taxon>
        <taxon>Pasteurellales</taxon>
        <taxon>Pasteurellaceae</taxon>
        <taxon>Lonepinella</taxon>
    </lineage>
</organism>
<name>A0A4R1KXH7_9PAST</name>
<dbReference type="RefSeq" id="WP_132301699.1">
    <property type="nucleotide sequence ID" value="NZ_CP170642.1"/>
</dbReference>
<proteinExistence type="predicted"/>
<evidence type="ECO:0000313" key="1">
    <source>
        <dbReference type="EMBL" id="TCK70078.1"/>
    </source>
</evidence>